<dbReference type="GO" id="GO:0005829">
    <property type="term" value="C:cytosol"/>
    <property type="evidence" value="ECO:0007669"/>
    <property type="project" value="TreeGrafter"/>
</dbReference>
<dbReference type="GeneID" id="118883973"/>
<dbReference type="Pfam" id="PF10409">
    <property type="entry name" value="PTEN_C2"/>
    <property type="match status" value="1"/>
</dbReference>
<evidence type="ECO:0000259" key="8">
    <source>
        <dbReference type="PROSITE" id="PS50056"/>
    </source>
</evidence>
<dbReference type="Gene3D" id="3.90.190.10">
    <property type="entry name" value="Protein tyrosine phosphatase superfamily"/>
    <property type="match status" value="1"/>
</dbReference>
<dbReference type="PROSITE" id="PS00383">
    <property type="entry name" value="TYR_PHOSPHATASE_1"/>
    <property type="match status" value="1"/>
</dbReference>
<dbReference type="Proteomes" id="UP000694857">
    <property type="component" value="Chromosome 18"/>
</dbReference>
<evidence type="ECO:0000313" key="11">
    <source>
        <dbReference type="Proteomes" id="UP000694857"/>
    </source>
</evidence>
<dbReference type="GO" id="GO:0016314">
    <property type="term" value="F:phosphatidylinositol-3,4,5-trisphosphate 3-phosphatase activity"/>
    <property type="evidence" value="ECO:0007669"/>
    <property type="project" value="TreeGrafter"/>
</dbReference>
<dbReference type="InterPro" id="IPR045102">
    <property type="entry name" value="PTP_VSP_TPTE"/>
</dbReference>
<dbReference type="OrthoDB" id="16692at2759"/>
<keyword evidence="5 7" id="KW-0472">Membrane</keyword>
<protein>
    <submittedName>
        <fullName evidence="12 13">Phosphatidylinositol 3,4,5-trisphosphate 3-phosphatase TPTE2-like isoform X1</fullName>
    </submittedName>
</protein>
<feature type="domain" description="C2 tensin-type" evidence="10">
    <location>
        <begin position="505"/>
        <end position="639"/>
    </location>
</feature>
<dbReference type="PROSITE" id="PS51182">
    <property type="entry name" value="C2_TENSIN"/>
    <property type="match status" value="1"/>
</dbReference>
<dbReference type="AlphaFoldDB" id="A0A8B8VQY2"/>
<dbReference type="InterPro" id="IPR027359">
    <property type="entry name" value="Volt_channel_dom_sf"/>
</dbReference>
<dbReference type="SUPFAM" id="SSF49562">
    <property type="entry name" value="C2 domain (Calcium/lipid-binding domain, CaLB)"/>
    <property type="match status" value="1"/>
</dbReference>
<feature type="transmembrane region" description="Helical" evidence="7">
    <location>
        <begin position="223"/>
        <end position="241"/>
    </location>
</feature>
<dbReference type="InterPro" id="IPR057023">
    <property type="entry name" value="PTP-SAK"/>
</dbReference>
<dbReference type="RefSeq" id="XP_036687061.1">
    <property type="nucleotide sequence ID" value="XM_036831166.1"/>
</dbReference>
<feature type="transmembrane region" description="Helical" evidence="7">
    <location>
        <begin position="178"/>
        <end position="203"/>
    </location>
</feature>
<dbReference type="FunFam" id="3.90.190.10:FF:000053">
    <property type="entry name" value="Phosphatidylinositol 3,4,5-trisphosphate 3-phosphatase TPTE2"/>
    <property type="match status" value="1"/>
</dbReference>
<dbReference type="InterPro" id="IPR014020">
    <property type="entry name" value="Tensin_C2-dom"/>
</dbReference>
<dbReference type="PROSITE" id="PS51181">
    <property type="entry name" value="PPASE_TENSIN"/>
    <property type="match status" value="1"/>
</dbReference>
<evidence type="ECO:0000313" key="12">
    <source>
        <dbReference type="RefSeq" id="XP_036687060.1"/>
    </source>
</evidence>
<dbReference type="Gene3D" id="1.20.120.350">
    <property type="entry name" value="Voltage-gated potassium channels. Chain C"/>
    <property type="match status" value="1"/>
</dbReference>
<dbReference type="InterPro" id="IPR000387">
    <property type="entry name" value="Tyr_Pase_dom"/>
</dbReference>
<dbReference type="Pfam" id="PF00520">
    <property type="entry name" value="Ion_trans"/>
    <property type="match status" value="1"/>
</dbReference>
<dbReference type="KEGG" id="bmus:118883973"/>
<dbReference type="SMART" id="SM01326">
    <property type="entry name" value="PTEN_C2"/>
    <property type="match status" value="1"/>
</dbReference>
<dbReference type="InterPro" id="IPR051281">
    <property type="entry name" value="Dual-spec_lipid-protein_phosph"/>
</dbReference>
<evidence type="ECO:0000256" key="3">
    <source>
        <dbReference type="ARBA" id="ARBA00022801"/>
    </source>
</evidence>
<evidence type="ECO:0000259" key="10">
    <source>
        <dbReference type="PROSITE" id="PS51182"/>
    </source>
</evidence>
<accession>A0A8B8VQY2</accession>
<dbReference type="PANTHER" id="PTHR12305">
    <property type="entry name" value="PHOSPHATASE WITH HOMOLOGY TO TENSIN"/>
    <property type="match status" value="1"/>
</dbReference>
<dbReference type="InterPro" id="IPR035892">
    <property type="entry name" value="C2_domain_sf"/>
</dbReference>
<evidence type="ECO:0000256" key="6">
    <source>
        <dbReference type="SAM" id="MobiDB-lite"/>
    </source>
</evidence>
<dbReference type="InterPro" id="IPR005821">
    <property type="entry name" value="Ion_trans_dom"/>
</dbReference>
<reference evidence="12 13" key="1">
    <citation type="submission" date="2025-04" db="UniProtKB">
        <authorList>
            <consortium name="RefSeq"/>
        </authorList>
    </citation>
    <scope>IDENTIFICATION</scope>
    <source>
        <tissue evidence="12 13">Epidermis and Blubber</tissue>
    </source>
</reference>
<feature type="domain" description="Phosphatase tensin-type" evidence="9">
    <location>
        <begin position="322"/>
        <end position="498"/>
    </location>
</feature>
<sequence>MQRLKKNSLYAWLMHQKNKVMDASSGSSDNVDKGNDAYELTSGIYDGATYESTTLNELTSETYKDGNNETTAPSEWTAASSEGLSNASTALSELAGGFFMANTALSELTTGRPDGPTTNTYDQSQVEKVTCVEPFDESPDSCESRGRDESTMEQLSKIDDGDEDVDSLNSHYSKIKRIVYLIVSSFTFRIFGILLIFVDVSLIITDIVVSDSTMYIPLEYHSVSLAIALFFFMDVFLRVFIEGVRPYFSDIVNSLDAAIIVVTLLVNIAYIFYDFKVLKDFPKLTMILRPLRLIILIRVFHLAHQKRHLEMLTRRMVSGNKRRYKKDGFDLDLTYVTERIIAMSFPSSGKQSFYRNPIKEVVRFLDTKHQNHYRVYNLCSERAYDAKYFHDRVCRYMIDDHNVPSLSEMVAFSKEVKEWMAQDEENIAVIHCKGGKGRTGTMICAYLLASEIFATAEDSLYYFGERRTDKSTSSKFQGIETPSQNRFVGYFAMVKNTYNLTLPPMKKLTIKNIVIYSIHGVGKGNGNDLKVQIIMQRKPVFFCSASKNCGIVHDAETDRVIINLSNCPPLYDEVKVKFLSSSDLPKYYDDCPFFFWFHTSFIQNNRLYLSRSELDNPHKPKAWKIYRPEFAVEVYFDDVKL</sequence>
<evidence type="ECO:0000256" key="1">
    <source>
        <dbReference type="ARBA" id="ARBA00004141"/>
    </source>
</evidence>
<evidence type="ECO:0000259" key="9">
    <source>
        <dbReference type="PROSITE" id="PS51181"/>
    </source>
</evidence>
<dbReference type="SUPFAM" id="SSF52799">
    <property type="entry name" value="(Phosphotyrosine protein) phosphatases II"/>
    <property type="match status" value="1"/>
</dbReference>
<feature type="transmembrane region" description="Helical" evidence="7">
    <location>
        <begin position="253"/>
        <end position="273"/>
    </location>
</feature>
<name>A0A8B8VQY2_BALMU</name>
<dbReference type="GO" id="GO:0016020">
    <property type="term" value="C:membrane"/>
    <property type="evidence" value="ECO:0007669"/>
    <property type="project" value="UniProtKB-SubCell"/>
</dbReference>
<dbReference type="InterPro" id="IPR029021">
    <property type="entry name" value="Prot-tyrosine_phosphatase-like"/>
</dbReference>
<dbReference type="Pfam" id="PF22784">
    <property type="entry name" value="PTP-SAK"/>
    <property type="match status" value="1"/>
</dbReference>
<comment type="subcellular location">
    <subcellularLocation>
        <location evidence="1">Membrane</location>
        <topology evidence="1">Multi-pass membrane protein</topology>
    </subcellularLocation>
</comment>
<keyword evidence="4 7" id="KW-1133">Transmembrane helix</keyword>
<dbReference type="InterPro" id="IPR016130">
    <property type="entry name" value="Tyr_Pase_AS"/>
</dbReference>
<dbReference type="FunFam" id="2.60.40.1110:FF:000004">
    <property type="entry name" value="Voltage-sensor containing phosphatase"/>
    <property type="match status" value="1"/>
</dbReference>
<evidence type="ECO:0000256" key="7">
    <source>
        <dbReference type="SAM" id="Phobius"/>
    </source>
</evidence>
<keyword evidence="2 7" id="KW-0812">Transmembrane</keyword>
<feature type="region of interest" description="Disordered" evidence="6">
    <location>
        <begin position="135"/>
        <end position="155"/>
    </location>
</feature>
<dbReference type="Gene3D" id="2.60.40.1110">
    <property type="match status" value="1"/>
</dbReference>
<dbReference type="CDD" id="cd14510">
    <property type="entry name" value="PTP_VSP_TPTE"/>
    <property type="match status" value="1"/>
</dbReference>
<evidence type="ECO:0000256" key="4">
    <source>
        <dbReference type="ARBA" id="ARBA00022989"/>
    </source>
</evidence>
<proteinExistence type="predicted"/>
<gene>
    <name evidence="12 13" type="primary">LOC118883973</name>
</gene>
<organism evidence="11 12">
    <name type="scientific">Balaenoptera musculus</name>
    <name type="common">Blue whale</name>
    <dbReference type="NCBI Taxonomy" id="9771"/>
    <lineage>
        <taxon>Eukaryota</taxon>
        <taxon>Metazoa</taxon>
        <taxon>Chordata</taxon>
        <taxon>Craniata</taxon>
        <taxon>Vertebrata</taxon>
        <taxon>Euteleostomi</taxon>
        <taxon>Mammalia</taxon>
        <taxon>Eutheria</taxon>
        <taxon>Laurasiatheria</taxon>
        <taxon>Artiodactyla</taxon>
        <taxon>Whippomorpha</taxon>
        <taxon>Cetacea</taxon>
        <taxon>Mysticeti</taxon>
        <taxon>Balaenopteridae</taxon>
        <taxon>Balaenoptera</taxon>
    </lineage>
</organism>
<keyword evidence="3" id="KW-0378">Hydrolase</keyword>
<dbReference type="RefSeq" id="XP_036687060.1">
    <property type="nucleotide sequence ID" value="XM_036831165.1"/>
</dbReference>
<evidence type="ECO:0000256" key="5">
    <source>
        <dbReference type="ARBA" id="ARBA00023136"/>
    </source>
</evidence>
<evidence type="ECO:0000313" key="13">
    <source>
        <dbReference type="RefSeq" id="XP_036687061.1"/>
    </source>
</evidence>
<evidence type="ECO:0000256" key="2">
    <source>
        <dbReference type="ARBA" id="ARBA00022692"/>
    </source>
</evidence>
<dbReference type="PANTHER" id="PTHR12305:SF60">
    <property type="entry name" value="PHOSPHATIDYLINOSITOL 3,4,5-TRISPHOSPHATE 3-PHOSPHATASE TPTE2-RELATED"/>
    <property type="match status" value="1"/>
</dbReference>
<feature type="domain" description="Tyrosine specific protein phosphatases" evidence="8">
    <location>
        <begin position="407"/>
        <end position="467"/>
    </location>
</feature>
<keyword evidence="11" id="KW-1185">Reference proteome</keyword>
<dbReference type="InterPro" id="IPR029023">
    <property type="entry name" value="Tensin_phosphatase"/>
</dbReference>
<dbReference type="PROSITE" id="PS50056">
    <property type="entry name" value="TYR_PHOSPHATASE_2"/>
    <property type="match status" value="1"/>
</dbReference>